<protein>
    <submittedName>
        <fullName evidence="2">Uncharacterized protein</fullName>
    </submittedName>
</protein>
<evidence type="ECO:0000256" key="1">
    <source>
        <dbReference type="SAM" id="SignalP"/>
    </source>
</evidence>
<organism evidence="2 3">
    <name type="scientific">Cricetulus griseus</name>
    <name type="common">Chinese hamster</name>
    <name type="synonym">Cricetulus barabensis griseus</name>
    <dbReference type="NCBI Taxonomy" id="10029"/>
    <lineage>
        <taxon>Eukaryota</taxon>
        <taxon>Metazoa</taxon>
        <taxon>Chordata</taxon>
        <taxon>Craniata</taxon>
        <taxon>Vertebrata</taxon>
        <taxon>Euteleostomi</taxon>
        <taxon>Mammalia</taxon>
        <taxon>Eutheria</taxon>
        <taxon>Euarchontoglires</taxon>
        <taxon>Glires</taxon>
        <taxon>Rodentia</taxon>
        <taxon>Myomorpha</taxon>
        <taxon>Muroidea</taxon>
        <taxon>Cricetidae</taxon>
        <taxon>Cricetinae</taxon>
        <taxon>Cricetulus</taxon>
    </lineage>
</organism>
<dbReference type="PANTHER" id="PTHR15054:SF3">
    <property type="entry name" value="SARCOPLASMIC RETICULUM HISTIDINE-RICH CALCIUM-BINDING PROTEIN"/>
    <property type="match status" value="1"/>
</dbReference>
<dbReference type="GO" id="GO:0005509">
    <property type="term" value="F:calcium ion binding"/>
    <property type="evidence" value="ECO:0007669"/>
    <property type="project" value="InterPro"/>
</dbReference>
<evidence type="ECO:0000313" key="3">
    <source>
        <dbReference type="Proteomes" id="UP000694386"/>
    </source>
</evidence>
<name>A0A8C2MHG2_CRIGR</name>
<accession>A0A8C2MHG2</accession>
<feature type="chain" id="PRO_5034199239" evidence="1">
    <location>
        <begin position="28"/>
        <end position="80"/>
    </location>
</feature>
<evidence type="ECO:0000313" key="2">
    <source>
        <dbReference type="Ensembl" id="ENSCGRP00001018919.1"/>
    </source>
</evidence>
<feature type="signal peptide" evidence="1">
    <location>
        <begin position="1"/>
        <end position="27"/>
    </location>
</feature>
<sequence>MGFQGPWLHICLLWATVASVLVPPVVTQELRGAGLGLGNWNNNAGIPGSSEDMSAEFGHHIHSHGGYQTLPILLPLPAGL</sequence>
<dbReference type="AlphaFoldDB" id="A0A8C2MHG2"/>
<reference evidence="2" key="1">
    <citation type="submission" date="2025-08" db="UniProtKB">
        <authorList>
            <consortium name="Ensembl"/>
        </authorList>
    </citation>
    <scope>IDENTIFICATION</scope>
</reference>
<keyword evidence="1" id="KW-0732">Signal</keyword>
<dbReference type="Proteomes" id="UP000694386">
    <property type="component" value="Unplaced"/>
</dbReference>
<dbReference type="Ensembl" id="ENSCGRT00001023163.1">
    <property type="protein sequence ID" value="ENSCGRP00001018919.1"/>
    <property type="gene ID" value="ENSCGRG00001018520.1"/>
</dbReference>
<dbReference type="InterPro" id="IPR015666">
    <property type="entry name" value="HRC"/>
</dbReference>
<proteinExistence type="predicted"/>
<dbReference type="PANTHER" id="PTHR15054">
    <property type="entry name" value="HISTIDINE-RICH CALCIUM-BINDING PROTEIN-RELATED"/>
    <property type="match status" value="1"/>
</dbReference>
<dbReference type="OMA" id="HICLLWA"/>
<reference evidence="2" key="2">
    <citation type="submission" date="2025-09" db="UniProtKB">
        <authorList>
            <consortium name="Ensembl"/>
        </authorList>
    </citation>
    <scope>IDENTIFICATION</scope>
</reference>